<dbReference type="EMBL" id="VHII01000007">
    <property type="protein sequence ID" value="KAF1388341.1"/>
    <property type="molecule type" value="Genomic_DNA"/>
</dbReference>
<name>A0A6A5EGH9_PERFL</name>
<gene>
    <name evidence="1" type="ORF">PFLUV_G00089190</name>
</gene>
<accession>A0A6A5EGH9</accession>
<proteinExistence type="predicted"/>
<keyword evidence="2" id="KW-1185">Reference proteome</keyword>
<protein>
    <submittedName>
        <fullName evidence="1">Uncharacterized protein</fullName>
    </submittedName>
</protein>
<sequence length="68" mass="7812">MSHHHSACQLLLNVKGSKLELEMDSSKRAPVMERKNELHHMMDDVRRWFKDSHQSVCGAGHVTDQFGP</sequence>
<evidence type="ECO:0000313" key="2">
    <source>
        <dbReference type="Proteomes" id="UP000465112"/>
    </source>
</evidence>
<dbReference type="AlphaFoldDB" id="A0A6A5EGH9"/>
<comment type="caution">
    <text evidence="1">The sequence shown here is derived from an EMBL/GenBank/DDBJ whole genome shotgun (WGS) entry which is preliminary data.</text>
</comment>
<reference evidence="1 2" key="1">
    <citation type="submission" date="2019-06" db="EMBL/GenBank/DDBJ databases">
        <title>A chromosome-scale genome assembly of the European perch, Perca fluviatilis.</title>
        <authorList>
            <person name="Roques C."/>
            <person name="Zahm M."/>
            <person name="Cabau C."/>
            <person name="Klopp C."/>
            <person name="Bouchez O."/>
            <person name="Donnadieu C."/>
            <person name="Kuhl H."/>
            <person name="Gislard M."/>
            <person name="Guendouz S."/>
            <person name="Journot L."/>
            <person name="Haffray P."/>
            <person name="Bestin A."/>
            <person name="Morvezen R."/>
            <person name="Feron R."/>
            <person name="Wen M."/>
            <person name="Jouanno E."/>
            <person name="Herpin A."/>
            <person name="Schartl M."/>
            <person name="Postlethwait J."/>
            <person name="Schaerlinger B."/>
            <person name="Chardard D."/>
            <person name="Lecocq T."/>
            <person name="Poncet C."/>
            <person name="Jaffrelo L."/>
            <person name="Lampietro C."/>
            <person name="Guiguen Y."/>
        </authorList>
    </citation>
    <scope>NUCLEOTIDE SEQUENCE [LARGE SCALE GENOMIC DNA]</scope>
    <source>
        <tissue evidence="1">Blood</tissue>
    </source>
</reference>
<dbReference type="Proteomes" id="UP000465112">
    <property type="component" value="Chromosome 7"/>
</dbReference>
<organism evidence="1 2">
    <name type="scientific">Perca fluviatilis</name>
    <name type="common">European perch</name>
    <dbReference type="NCBI Taxonomy" id="8168"/>
    <lineage>
        <taxon>Eukaryota</taxon>
        <taxon>Metazoa</taxon>
        <taxon>Chordata</taxon>
        <taxon>Craniata</taxon>
        <taxon>Vertebrata</taxon>
        <taxon>Euteleostomi</taxon>
        <taxon>Actinopterygii</taxon>
        <taxon>Neopterygii</taxon>
        <taxon>Teleostei</taxon>
        <taxon>Neoteleostei</taxon>
        <taxon>Acanthomorphata</taxon>
        <taxon>Eupercaria</taxon>
        <taxon>Perciformes</taxon>
        <taxon>Percoidei</taxon>
        <taxon>Percidae</taxon>
        <taxon>Percinae</taxon>
        <taxon>Perca</taxon>
    </lineage>
</organism>
<evidence type="ECO:0000313" key="1">
    <source>
        <dbReference type="EMBL" id="KAF1388341.1"/>
    </source>
</evidence>